<keyword evidence="3" id="KW-0808">Transferase</keyword>
<comment type="similarity">
    <text evidence="1">Belongs to the glycosyltransferase 2 family.</text>
</comment>
<dbReference type="HOGENOM" id="CLU_033536_7_4_11"/>
<dbReference type="CDD" id="cd04179">
    <property type="entry name" value="DPM_DPG-synthase_like"/>
    <property type="match status" value="1"/>
</dbReference>
<dbReference type="Proteomes" id="UP000001377">
    <property type="component" value="Chromosome"/>
</dbReference>
<dbReference type="PANTHER" id="PTHR48090">
    <property type="entry name" value="UNDECAPRENYL-PHOSPHATE 4-DEOXY-4-FORMAMIDO-L-ARABINOSE TRANSFERASE-RELATED"/>
    <property type="match status" value="1"/>
</dbReference>
<dbReference type="AlphaFoldDB" id="C8WIX7"/>
<sequence>MKALVIIPAFNEQESIVDVVRSVMVAGYDYVVVNDGSTDATRSLCIEHGFNILDLPQNLGIGGAVQTGHKYALRNGYDVDVQFDGDGQHDANCISSLIEEVERGADLVIGSRFLTKEGGFRSTALRRVGILWISKWIRLFTGQTVSDPTSGFRASGKRAIALYSHSYPTDYPEPESIVLARRSGLVIRDTSVIMHERQGGKSSIGGLSSLYYMIKVSLSIAILSITKRTEPQEDTCS</sequence>
<organism evidence="3 4">
    <name type="scientific">Eggerthella lenta (strain ATCC 25559 / DSM 2243 / CCUG 17323 / JCM 9979 / KCTC 3265 / NCTC 11813 / VPI 0255 / 1899 B)</name>
    <name type="common">Eubacterium lentum</name>
    <dbReference type="NCBI Taxonomy" id="479437"/>
    <lineage>
        <taxon>Bacteria</taxon>
        <taxon>Bacillati</taxon>
        <taxon>Actinomycetota</taxon>
        <taxon>Coriobacteriia</taxon>
        <taxon>Eggerthellales</taxon>
        <taxon>Eggerthellaceae</taxon>
        <taxon>Eggerthella</taxon>
    </lineage>
</organism>
<dbReference type="STRING" id="479437.Elen_2054"/>
<reference evidence="3 4" key="1">
    <citation type="journal article" date="2009" name="Stand. Genomic Sci.">
        <title>Complete genome sequence of Eggerthella lenta type strain (IPP VPI 0255).</title>
        <authorList>
            <person name="Saunders E."/>
            <person name="Pukall R."/>
            <person name="Abt B."/>
            <person name="Lapidus A."/>
            <person name="Glavina Del Rio T."/>
            <person name="Copeland A."/>
            <person name="Tice H."/>
            <person name="Cheng J.F."/>
            <person name="Lucas S."/>
            <person name="Chen F."/>
            <person name="Nolan M."/>
            <person name="Bruce D."/>
            <person name="Goodwin L."/>
            <person name="Pitluck S."/>
            <person name="Ivanova N."/>
            <person name="Mavromatis K."/>
            <person name="Ovchinnikova G."/>
            <person name="Pati A."/>
            <person name="Chen A."/>
            <person name="Palaniappan K."/>
            <person name="Land M."/>
            <person name="Hauser L."/>
            <person name="Chang Y.J."/>
            <person name="Jeffries C.D."/>
            <person name="Chain P."/>
            <person name="Meincke L."/>
            <person name="Sims D."/>
            <person name="Brettin T."/>
            <person name="Detter J.C."/>
            <person name="Goker M."/>
            <person name="Bristow J."/>
            <person name="Eisen J.A."/>
            <person name="Markowitz V."/>
            <person name="Hugenholtz P."/>
            <person name="Kyrpides N.C."/>
            <person name="Klenk H.P."/>
            <person name="Han C."/>
        </authorList>
    </citation>
    <scope>NUCLEOTIDE SEQUENCE [LARGE SCALE GENOMIC DNA]</scope>
    <source>
        <strain evidence="4">ATCC 25559 / DSM 2243 / CCUG 17323 / JCM 9979 / KCTC 3265 / NCTC 11813 / VPI 0255 / 1899 B</strain>
    </source>
</reference>
<evidence type="ECO:0000259" key="2">
    <source>
        <dbReference type="Pfam" id="PF00535"/>
    </source>
</evidence>
<dbReference type="RefSeq" id="WP_015760926.1">
    <property type="nucleotide sequence ID" value="NC_013204.1"/>
</dbReference>
<dbReference type="eggNOG" id="COG1216">
    <property type="taxonomic scope" value="Bacteria"/>
</dbReference>
<proteinExistence type="inferred from homology"/>
<dbReference type="GO" id="GO:0016740">
    <property type="term" value="F:transferase activity"/>
    <property type="evidence" value="ECO:0007669"/>
    <property type="project" value="UniProtKB-KW"/>
</dbReference>
<dbReference type="InterPro" id="IPR050256">
    <property type="entry name" value="Glycosyltransferase_2"/>
</dbReference>
<dbReference type="InterPro" id="IPR001173">
    <property type="entry name" value="Glyco_trans_2-like"/>
</dbReference>
<name>C8WIX7_EGGLE</name>
<protein>
    <submittedName>
        <fullName evidence="3">Glycosyl transferase family 2</fullName>
    </submittedName>
</protein>
<accession>C8WIX7</accession>
<dbReference type="EMBL" id="CP001726">
    <property type="protein sequence ID" value="ACV56018.1"/>
    <property type="molecule type" value="Genomic_DNA"/>
</dbReference>
<dbReference type="CAZy" id="GT2">
    <property type="family name" value="Glycosyltransferase Family 2"/>
</dbReference>
<dbReference type="PaxDb" id="479437-Elen_2054"/>
<dbReference type="Pfam" id="PF00535">
    <property type="entry name" value="Glycos_transf_2"/>
    <property type="match status" value="1"/>
</dbReference>
<dbReference type="KEGG" id="ele:Elen_2054"/>
<dbReference type="Gene3D" id="3.90.550.10">
    <property type="entry name" value="Spore Coat Polysaccharide Biosynthesis Protein SpsA, Chain A"/>
    <property type="match status" value="1"/>
</dbReference>
<dbReference type="InterPro" id="IPR029044">
    <property type="entry name" value="Nucleotide-diphossugar_trans"/>
</dbReference>
<evidence type="ECO:0000313" key="3">
    <source>
        <dbReference type="EMBL" id="ACV56018.1"/>
    </source>
</evidence>
<dbReference type="SUPFAM" id="SSF53448">
    <property type="entry name" value="Nucleotide-diphospho-sugar transferases"/>
    <property type="match status" value="1"/>
</dbReference>
<dbReference type="BioCyc" id="ELEN479437:G1GFY-2067-MONOMER"/>
<evidence type="ECO:0000313" key="4">
    <source>
        <dbReference type="Proteomes" id="UP000001377"/>
    </source>
</evidence>
<evidence type="ECO:0000256" key="1">
    <source>
        <dbReference type="ARBA" id="ARBA00006739"/>
    </source>
</evidence>
<keyword evidence="4" id="KW-1185">Reference proteome</keyword>
<gene>
    <name evidence="3" type="ordered locus">Elen_2054</name>
</gene>
<feature type="domain" description="Glycosyltransferase 2-like" evidence="2">
    <location>
        <begin position="5"/>
        <end position="136"/>
    </location>
</feature>
<dbReference type="PANTHER" id="PTHR48090:SF7">
    <property type="entry name" value="RFBJ PROTEIN"/>
    <property type="match status" value="1"/>
</dbReference>
<dbReference type="OrthoDB" id="9810303at2"/>